<gene>
    <name evidence="2" type="ORF">BCON_0043g00130</name>
</gene>
<dbReference type="AlphaFoldDB" id="A0A4Z1IDY9"/>
<evidence type="ECO:0000313" key="3">
    <source>
        <dbReference type="Proteomes" id="UP000297527"/>
    </source>
</evidence>
<dbReference type="OrthoDB" id="408373at2759"/>
<keyword evidence="3" id="KW-1185">Reference proteome</keyword>
<reference evidence="2 3" key="1">
    <citation type="submission" date="2017-12" db="EMBL/GenBank/DDBJ databases">
        <title>Comparative genomics of Botrytis spp.</title>
        <authorList>
            <person name="Valero-Jimenez C.A."/>
            <person name="Tapia P."/>
            <person name="Veloso J."/>
            <person name="Silva-Moreno E."/>
            <person name="Staats M."/>
            <person name="Valdes J.H."/>
            <person name="Van Kan J.A.L."/>
        </authorList>
    </citation>
    <scope>NUCLEOTIDE SEQUENCE [LARGE SCALE GENOMIC DNA]</scope>
    <source>
        <strain evidence="2 3">MUCL11595</strain>
    </source>
</reference>
<dbReference type="InterPro" id="IPR052897">
    <property type="entry name" value="Sec-Metab_Biosynth_Hydrolase"/>
</dbReference>
<dbReference type="PANTHER" id="PTHR37017:SF10">
    <property type="entry name" value="AB HYDROLASE-1 DOMAIN-CONTAINING PROTEIN"/>
    <property type="match status" value="1"/>
</dbReference>
<dbReference type="InterPro" id="IPR000073">
    <property type="entry name" value="AB_hydrolase_1"/>
</dbReference>
<evidence type="ECO:0000259" key="1">
    <source>
        <dbReference type="Pfam" id="PF12697"/>
    </source>
</evidence>
<name>A0A4Z1IDY9_9HELO</name>
<dbReference type="Proteomes" id="UP000297527">
    <property type="component" value="Unassembled WGS sequence"/>
</dbReference>
<evidence type="ECO:0000313" key="2">
    <source>
        <dbReference type="EMBL" id="TGO59555.1"/>
    </source>
</evidence>
<dbReference type="Pfam" id="PF12697">
    <property type="entry name" value="Abhydrolase_6"/>
    <property type="match status" value="1"/>
</dbReference>
<dbReference type="EMBL" id="PQXN01000043">
    <property type="protein sequence ID" value="TGO59555.1"/>
    <property type="molecule type" value="Genomic_DNA"/>
</dbReference>
<dbReference type="Gene3D" id="3.40.50.1820">
    <property type="entry name" value="alpha/beta hydrolase"/>
    <property type="match status" value="1"/>
</dbReference>
<organism evidence="2 3">
    <name type="scientific">Botryotinia convoluta</name>
    <dbReference type="NCBI Taxonomy" id="54673"/>
    <lineage>
        <taxon>Eukaryota</taxon>
        <taxon>Fungi</taxon>
        <taxon>Dikarya</taxon>
        <taxon>Ascomycota</taxon>
        <taxon>Pezizomycotina</taxon>
        <taxon>Leotiomycetes</taxon>
        <taxon>Helotiales</taxon>
        <taxon>Sclerotiniaceae</taxon>
        <taxon>Botryotinia</taxon>
    </lineage>
</organism>
<dbReference type="InterPro" id="IPR029058">
    <property type="entry name" value="AB_hydrolase_fold"/>
</dbReference>
<feature type="domain" description="AB hydrolase-1" evidence="1">
    <location>
        <begin position="8"/>
        <end position="221"/>
    </location>
</feature>
<sequence length="282" mass="31038">MAASLPTIVLVHGAWHTPKNYETYINALKAQGFKVVCPRLPSCNGSSPPGSSLPEDTIAVRDVVEPLVEAGERVLMLMHSYGGAVGTDAIENLSFVDRKAAGKSGGVIHLFYMCAYILQPGTSVFDIIQEVGFAHLWPQFVENAADGSTFPVDPVQLFFGGVDKDIVDRALPHLVRSPMSAFETKTKGDSWRKLPVTYILTQQDYSVPRPYQDLMLEKVKNEGVSVKTQDFETSHSIFIIKQDEMVQAVLAAASDERNPLGASRRRFDYSEALTESKMIAKN</sequence>
<protein>
    <recommendedName>
        <fullName evidence="1">AB hydrolase-1 domain-containing protein</fullName>
    </recommendedName>
</protein>
<comment type="caution">
    <text evidence="2">The sequence shown here is derived from an EMBL/GenBank/DDBJ whole genome shotgun (WGS) entry which is preliminary data.</text>
</comment>
<dbReference type="PANTHER" id="PTHR37017">
    <property type="entry name" value="AB HYDROLASE-1 DOMAIN-CONTAINING PROTEIN-RELATED"/>
    <property type="match status" value="1"/>
</dbReference>
<proteinExistence type="predicted"/>
<accession>A0A4Z1IDY9</accession>
<dbReference type="SUPFAM" id="SSF53474">
    <property type="entry name" value="alpha/beta-Hydrolases"/>
    <property type="match status" value="1"/>
</dbReference>